<evidence type="ECO:0000313" key="2">
    <source>
        <dbReference type="EMBL" id="PHT64126.1"/>
    </source>
</evidence>
<name>A0A2G2Y2Y2_CAPAN</name>
<proteinExistence type="predicted"/>
<feature type="region of interest" description="Disordered" evidence="1">
    <location>
        <begin position="1"/>
        <end position="50"/>
    </location>
</feature>
<keyword evidence="3" id="KW-1185">Reference proteome</keyword>
<accession>A0A2G2Y2Y2</accession>
<organism evidence="2 3">
    <name type="scientific">Capsicum annuum</name>
    <name type="common">Capsicum pepper</name>
    <dbReference type="NCBI Taxonomy" id="4072"/>
    <lineage>
        <taxon>Eukaryota</taxon>
        <taxon>Viridiplantae</taxon>
        <taxon>Streptophyta</taxon>
        <taxon>Embryophyta</taxon>
        <taxon>Tracheophyta</taxon>
        <taxon>Spermatophyta</taxon>
        <taxon>Magnoliopsida</taxon>
        <taxon>eudicotyledons</taxon>
        <taxon>Gunneridae</taxon>
        <taxon>Pentapetalae</taxon>
        <taxon>asterids</taxon>
        <taxon>lamiids</taxon>
        <taxon>Solanales</taxon>
        <taxon>Solanaceae</taxon>
        <taxon>Solanoideae</taxon>
        <taxon>Capsiceae</taxon>
        <taxon>Capsicum</taxon>
    </lineage>
</organism>
<feature type="compositionally biased region" description="Basic and acidic residues" evidence="1">
    <location>
        <begin position="21"/>
        <end position="50"/>
    </location>
</feature>
<evidence type="ECO:0000313" key="3">
    <source>
        <dbReference type="Proteomes" id="UP000222542"/>
    </source>
</evidence>
<dbReference type="AlphaFoldDB" id="A0A2G2Y2Y2"/>
<dbReference type="Proteomes" id="UP000222542">
    <property type="component" value="Unassembled WGS sequence"/>
</dbReference>
<reference evidence="2 3" key="2">
    <citation type="journal article" date="2017" name="Genome Biol.">
        <title>New reference genome sequences of hot pepper reveal the massive evolution of plant disease-resistance genes by retroduplication.</title>
        <authorList>
            <person name="Kim S."/>
            <person name="Park J."/>
            <person name="Yeom S.I."/>
            <person name="Kim Y.M."/>
            <person name="Seo E."/>
            <person name="Kim K.T."/>
            <person name="Kim M.S."/>
            <person name="Lee J.M."/>
            <person name="Cheong K."/>
            <person name="Shin H.S."/>
            <person name="Kim S.B."/>
            <person name="Han K."/>
            <person name="Lee J."/>
            <person name="Park M."/>
            <person name="Lee H.A."/>
            <person name="Lee H.Y."/>
            <person name="Lee Y."/>
            <person name="Oh S."/>
            <person name="Lee J.H."/>
            <person name="Choi E."/>
            <person name="Choi E."/>
            <person name="Lee S.E."/>
            <person name="Jeon J."/>
            <person name="Kim H."/>
            <person name="Choi G."/>
            <person name="Song H."/>
            <person name="Lee J."/>
            <person name="Lee S.C."/>
            <person name="Kwon J.K."/>
            <person name="Lee H.Y."/>
            <person name="Koo N."/>
            <person name="Hong Y."/>
            <person name="Kim R.W."/>
            <person name="Kang W.H."/>
            <person name="Huh J.H."/>
            <person name="Kang B.C."/>
            <person name="Yang T.J."/>
            <person name="Lee Y.H."/>
            <person name="Bennetzen J.L."/>
            <person name="Choi D."/>
        </authorList>
    </citation>
    <scope>NUCLEOTIDE SEQUENCE [LARGE SCALE GENOMIC DNA]</scope>
    <source>
        <strain evidence="3">cv. CM334</strain>
    </source>
</reference>
<reference evidence="2 3" key="1">
    <citation type="journal article" date="2014" name="Nat. Genet.">
        <title>Genome sequence of the hot pepper provides insights into the evolution of pungency in Capsicum species.</title>
        <authorList>
            <person name="Kim S."/>
            <person name="Park M."/>
            <person name="Yeom S.I."/>
            <person name="Kim Y.M."/>
            <person name="Lee J.M."/>
            <person name="Lee H.A."/>
            <person name="Seo E."/>
            <person name="Choi J."/>
            <person name="Cheong K."/>
            <person name="Kim K.T."/>
            <person name="Jung K."/>
            <person name="Lee G.W."/>
            <person name="Oh S.K."/>
            <person name="Bae C."/>
            <person name="Kim S.B."/>
            <person name="Lee H.Y."/>
            <person name="Kim S.Y."/>
            <person name="Kim M.S."/>
            <person name="Kang B.C."/>
            <person name="Jo Y.D."/>
            <person name="Yang H.B."/>
            <person name="Jeong H.J."/>
            <person name="Kang W.H."/>
            <person name="Kwon J.K."/>
            <person name="Shin C."/>
            <person name="Lim J.Y."/>
            <person name="Park J.H."/>
            <person name="Huh J.H."/>
            <person name="Kim J.S."/>
            <person name="Kim B.D."/>
            <person name="Cohen O."/>
            <person name="Paran I."/>
            <person name="Suh M.C."/>
            <person name="Lee S.B."/>
            <person name="Kim Y.K."/>
            <person name="Shin Y."/>
            <person name="Noh S.J."/>
            <person name="Park J."/>
            <person name="Seo Y.S."/>
            <person name="Kwon S.Y."/>
            <person name="Kim H.A."/>
            <person name="Park J.M."/>
            <person name="Kim H.J."/>
            <person name="Choi S.B."/>
            <person name="Bosland P.W."/>
            <person name="Reeves G."/>
            <person name="Jo S.H."/>
            <person name="Lee B.W."/>
            <person name="Cho H.T."/>
            <person name="Choi H.S."/>
            <person name="Lee M.S."/>
            <person name="Yu Y."/>
            <person name="Do Choi Y."/>
            <person name="Park B.S."/>
            <person name="van Deynze A."/>
            <person name="Ashrafi H."/>
            <person name="Hill T."/>
            <person name="Kim W.T."/>
            <person name="Pai H.S."/>
            <person name="Ahn H.K."/>
            <person name="Yeam I."/>
            <person name="Giovannoni J.J."/>
            <person name="Rose J.K."/>
            <person name="Sorensen I."/>
            <person name="Lee S.J."/>
            <person name="Kim R.W."/>
            <person name="Choi I.Y."/>
            <person name="Choi B.S."/>
            <person name="Lim J.S."/>
            <person name="Lee Y.H."/>
            <person name="Choi D."/>
        </authorList>
    </citation>
    <scope>NUCLEOTIDE SEQUENCE [LARGE SCALE GENOMIC DNA]</scope>
    <source>
        <strain evidence="3">cv. CM334</strain>
    </source>
</reference>
<dbReference type="Gramene" id="PHT64126">
    <property type="protein sequence ID" value="PHT64126"/>
    <property type="gene ID" value="T459_31999"/>
</dbReference>
<dbReference type="EMBL" id="AYRZ02000018">
    <property type="protein sequence ID" value="PHT64126.1"/>
    <property type="molecule type" value="Genomic_DNA"/>
</dbReference>
<evidence type="ECO:0000256" key="1">
    <source>
        <dbReference type="SAM" id="MobiDB-lite"/>
    </source>
</evidence>
<sequence>MKKLKEAASSRSKKSGSKTVSKKEFDDSGRLRLPKDEHIADKEEGRAEEFKIQQSLDMKDLPDDIDGTITESVQDAVDTLLFDLSTPSTTNTLDVGTPNIVTESQWMPPNSQFPPDFSDARVRENEATKTPVKRDRKKSRIFRSPYITKFGSISKDEDNFDNKKKQMYSFDGCTIYQELTNQLIIDYS</sequence>
<gene>
    <name evidence="2" type="ORF">T459_31999</name>
</gene>
<comment type="caution">
    <text evidence="2">The sequence shown here is derived from an EMBL/GenBank/DDBJ whole genome shotgun (WGS) entry which is preliminary data.</text>
</comment>
<protein>
    <submittedName>
        <fullName evidence="2">Uncharacterized protein</fullName>
    </submittedName>
</protein>